<feature type="region of interest" description="Disordered" evidence="1">
    <location>
        <begin position="1"/>
        <end position="23"/>
    </location>
</feature>
<gene>
    <name evidence="2" type="ORF">PIB30_072721</name>
</gene>
<protein>
    <submittedName>
        <fullName evidence="2">Uncharacterized protein</fullName>
    </submittedName>
</protein>
<sequence>MLNLERVGRGTGGSRISNPSTIMDAGVTPAVTEAAKVYSNNGFPGADIREDGGAEKEKGTRLSTVGSAAEARFLGAWRERDKEAATAARVSEYEWLGGYGWDGGGGRWLQKRQR</sequence>
<feature type="region of interest" description="Disordered" evidence="1">
    <location>
        <begin position="41"/>
        <end position="62"/>
    </location>
</feature>
<feature type="compositionally biased region" description="Basic and acidic residues" evidence="1">
    <location>
        <begin position="47"/>
        <end position="60"/>
    </location>
</feature>
<evidence type="ECO:0000256" key="1">
    <source>
        <dbReference type="SAM" id="MobiDB-lite"/>
    </source>
</evidence>
<evidence type="ECO:0000313" key="2">
    <source>
        <dbReference type="EMBL" id="MED6150481.1"/>
    </source>
</evidence>
<comment type="caution">
    <text evidence="2">The sequence shown here is derived from an EMBL/GenBank/DDBJ whole genome shotgun (WGS) entry which is preliminary data.</text>
</comment>
<evidence type="ECO:0000313" key="3">
    <source>
        <dbReference type="Proteomes" id="UP001341840"/>
    </source>
</evidence>
<keyword evidence="3" id="KW-1185">Reference proteome</keyword>
<name>A0ABU6TNT7_9FABA</name>
<proteinExistence type="predicted"/>
<accession>A0ABU6TNT7</accession>
<dbReference type="EMBL" id="JASCZI010091488">
    <property type="protein sequence ID" value="MED6150481.1"/>
    <property type="molecule type" value="Genomic_DNA"/>
</dbReference>
<dbReference type="Proteomes" id="UP001341840">
    <property type="component" value="Unassembled WGS sequence"/>
</dbReference>
<reference evidence="2 3" key="1">
    <citation type="journal article" date="2023" name="Plants (Basel)">
        <title>Bridging the Gap: Combining Genomics and Transcriptomics Approaches to Understand Stylosanthes scabra, an Orphan Legume from the Brazilian Caatinga.</title>
        <authorList>
            <person name="Ferreira-Neto J.R.C."/>
            <person name="da Silva M.D."/>
            <person name="Binneck E."/>
            <person name="de Melo N.F."/>
            <person name="da Silva R.H."/>
            <person name="de Melo A.L.T.M."/>
            <person name="Pandolfi V."/>
            <person name="Bustamante F.O."/>
            <person name="Brasileiro-Vidal A.C."/>
            <person name="Benko-Iseppon A.M."/>
        </authorList>
    </citation>
    <scope>NUCLEOTIDE SEQUENCE [LARGE SCALE GENOMIC DNA]</scope>
    <source>
        <tissue evidence="2">Leaves</tissue>
    </source>
</reference>
<organism evidence="2 3">
    <name type="scientific">Stylosanthes scabra</name>
    <dbReference type="NCBI Taxonomy" id="79078"/>
    <lineage>
        <taxon>Eukaryota</taxon>
        <taxon>Viridiplantae</taxon>
        <taxon>Streptophyta</taxon>
        <taxon>Embryophyta</taxon>
        <taxon>Tracheophyta</taxon>
        <taxon>Spermatophyta</taxon>
        <taxon>Magnoliopsida</taxon>
        <taxon>eudicotyledons</taxon>
        <taxon>Gunneridae</taxon>
        <taxon>Pentapetalae</taxon>
        <taxon>rosids</taxon>
        <taxon>fabids</taxon>
        <taxon>Fabales</taxon>
        <taxon>Fabaceae</taxon>
        <taxon>Papilionoideae</taxon>
        <taxon>50 kb inversion clade</taxon>
        <taxon>dalbergioids sensu lato</taxon>
        <taxon>Dalbergieae</taxon>
        <taxon>Pterocarpus clade</taxon>
        <taxon>Stylosanthes</taxon>
    </lineage>
</organism>